<dbReference type="Proteomes" id="UP000317344">
    <property type="component" value="Plasmid unnamed"/>
</dbReference>
<keyword evidence="3" id="KW-0614">Plasmid</keyword>
<reference evidence="3 4" key="2">
    <citation type="submission" date="2019-07" db="EMBL/GenBank/DDBJ databases">
        <authorList>
            <person name="Huang Y."/>
        </authorList>
    </citation>
    <scope>NUCLEOTIDE SEQUENCE [LARGE SCALE GENOMIC DNA]</scope>
    <source>
        <strain evidence="3 4">HY188</strain>
        <plasmid evidence="3 4">unnamed</plasmid>
    </source>
</reference>
<evidence type="ECO:0000259" key="2">
    <source>
        <dbReference type="Pfam" id="PF13193"/>
    </source>
</evidence>
<dbReference type="SUPFAM" id="SSF56801">
    <property type="entry name" value="Acetyl-CoA synthetase-like"/>
    <property type="match status" value="1"/>
</dbReference>
<sequence length="513" mass="56344">MYPGAHAQAHPDRIAVRVGDGPGQTYKELDEQSIRLARALQARGLREGDAIALLAENHIRFFEVYWAAVRSGLYITAVNRHSTPDEIAYILKDSGASAFITSYAMRDTVAATLPLLDEVQHRLMFDGVIDGIESYEDALAGHPATPLSSEPRGQLMLYSSGTTGRPKGVRRELSGLQVDDPSANRSSVLVRGITTIDGDSAYLIPAPLYHAAGLNWAVAVQEIGGTVLVMQRWDPEEFLATVERHRVTHTQLVPTMMVRLLKLPAQVRERYDLTSLRAVIHSAAPCPVEVKTAMLDWLGPIVDEYYSGTEGHGVTFVGADEWRQRPGSVGRSLYGAIHICDDAGVEVPAGTIGAVYFEQSFASFSYHNDAEKSAEARHPREPTWSTIGDMGHVDEDGYLYLADRKSFMIISGGVNIYPAEIEGRLIMHPGVADVAVFGMPDPDMGEYVHAVVQPARDVEPGKGLEEELVAFAGRTLARYKLPRVIDFQAELPRMESGKLRKNLLREGLTSARR</sequence>
<evidence type="ECO:0000259" key="1">
    <source>
        <dbReference type="Pfam" id="PF00501"/>
    </source>
</evidence>
<dbReference type="Pfam" id="PF13193">
    <property type="entry name" value="AMP-binding_C"/>
    <property type="match status" value="1"/>
</dbReference>
<dbReference type="KEGG" id="toy:FO059_18120"/>
<protein>
    <submittedName>
        <fullName evidence="3">Acyl-CoA synthetase</fullName>
    </submittedName>
</protein>
<reference evidence="3 4" key="1">
    <citation type="submission" date="2019-07" db="EMBL/GenBank/DDBJ databases">
        <title>Tomitella cavernea sp. nov., an actinomycete isolated from soil.</title>
        <authorList>
            <person name="Cheng J."/>
        </authorList>
    </citation>
    <scope>NUCLEOTIDE SEQUENCE [LARGE SCALE GENOMIC DNA]</scope>
    <source>
        <strain evidence="3 4">HY188</strain>
        <plasmid evidence="3 4">unnamed</plasmid>
    </source>
</reference>
<accession>A0A516X915</accession>
<dbReference type="RefSeq" id="WP_143910916.1">
    <property type="nucleotide sequence ID" value="NZ_CP041766.1"/>
</dbReference>
<name>A0A516X915_9ACTN</name>
<dbReference type="PANTHER" id="PTHR24096">
    <property type="entry name" value="LONG-CHAIN-FATTY-ACID--COA LIGASE"/>
    <property type="match status" value="1"/>
</dbReference>
<dbReference type="InterPro" id="IPR045851">
    <property type="entry name" value="AMP-bd_C_sf"/>
</dbReference>
<dbReference type="PROSITE" id="PS00455">
    <property type="entry name" value="AMP_BINDING"/>
    <property type="match status" value="1"/>
</dbReference>
<dbReference type="EMBL" id="CP041766">
    <property type="protein sequence ID" value="QDQ99513.1"/>
    <property type="molecule type" value="Genomic_DNA"/>
</dbReference>
<dbReference type="GO" id="GO:0016405">
    <property type="term" value="F:CoA-ligase activity"/>
    <property type="evidence" value="ECO:0007669"/>
    <property type="project" value="TreeGrafter"/>
</dbReference>
<dbReference type="InterPro" id="IPR000873">
    <property type="entry name" value="AMP-dep_synth/lig_dom"/>
</dbReference>
<evidence type="ECO:0000313" key="4">
    <source>
        <dbReference type="Proteomes" id="UP000317344"/>
    </source>
</evidence>
<feature type="domain" description="AMP-dependent synthetase/ligase" evidence="1">
    <location>
        <begin position="6"/>
        <end position="359"/>
    </location>
</feature>
<dbReference type="Gene3D" id="3.30.300.30">
    <property type="match status" value="1"/>
</dbReference>
<dbReference type="PANTHER" id="PTHR24096:SF323">
    <property type="entry name" value="BLR3536 PROTEIN"/>
    <property type="match status" value="1"/>
</dbReference>
<dbReference type="Pfam" id="PF00501">
    <property type="entry name" value="AMP-binding"/>
    <property type="match status" value="1"/>
</dbReference>
<proteinExistence type="predicted"/>
<evidence type="ECO:0000313" key="3">
    <source>
        <dbReference type="EMBL" id="QDQ99513.1"/>
    </source>
</evidence>
<dbReference type="InterPro" id="IPR042099">
    <property type="entry name" value="ANL_N_sf"/>
</dbReference>
<feature type="domain" description="AMP-binding enzyme C-terminal" evidence="2">
    <location>
        <begin position="420"/>
        <end position="498"/>
    </location>
</feature>
<dbReference type="InterPro" id="IPR020845">
    <property type="entry name" value="AMP-binding_CS"/>
</dbReference>
<geneLocation type="plasmid" evidence="3">
    <name>unnamed</name>
</geneLocation>
<dbReference type="OrthoDB" id="9803968at2"/>
<organism evidence="3 4">
    <name type="scientific">Tomitella fengzijianii</name>
    <dbReference type="NCBI Taxonomy" id="2597660"/>
    <lineage>
        <taxon>Bacteria</taxon>
        <taxon>Bacillati</taxon>
        <taxon>Actinomycetota</taxon>
        <taxon>Actinomycetes</taxon>
        <taxon>Mycobacteriales</taxon>
        <taxon>Tomitella</taxon>
    </lineage>
</organism>
<dbReference type="InterPro" id="IPR025110">
    <property type="entry name" value="AMP-bd_C"/>
</dbReference>
<dbReference type="Gene3D" id="3.40.50.12780">
    <property type="entry name" value="N-terminal domain of ligase-like"/>
    <property type="match status" value="1"/>
</dbReference>
<gene>
    <name evidence="3" type="ORF">FO059_18120</name>
</gene>
<keyword evidence="4" id="KW-1185">Reference proteome</keyword>
<dbReference type="AlphaFoldDB" id="A0A516X915"/>